<keyword evidence="1" id="KW-0805">Transcription regulation</keyword>
<evidence type="ECO:0000256" key="2">
    <source>
        <dbReference type="ARBA" id="ARBA00023125"/>
    </source>
</evidence>
<dbReference type="Gene3D" id="1.20.120.530">
    <property type="entry name" value="GntR ligand-binding domain-like"/>
    <property type="match status" value="1"/>
</dbReference>
<dbReference type="GO" id="GO:0003700">
    <property type="term" value="F:DNA-binding transcription factor activity"/>
    <property type="evidence" value="ECO:0007669"/>
    <property type="project" value="InterPro"/>
</dbReference>
<keyword evidence="2" id="KW-0238">DNA-binding</keyword>
<dbReference type="InterPro" id="IPR008920">
    <property type="entry name" value="TF_FadR/GntR_C"/>
</dbReference>
<dbReference type="PROSITE" id="PS50949">
    <property type="entry name" value="HTH_GNTR"/>
    <property type="match status" value="1"/>
</dbReference>
<dbReference type="SUPFAM" id="SSF48008">
    <property type="entry name" value="GntR ligand-binding domain-like"/>
    <property type="match status" value="1"/>
</dbReference>
<dbReference type="InterPro" id="IPR036390">
    <property type="entry name" value="WH_DNA-bd_sf"/>
</dbReference>
<protein>
    <recommendedName>
        <fullName evidence="4">HTH gntR-type domain-containing protein</fullName>
    </recommendedName>
</protein>
<dbReference type="InterPro" id="IPR036388">
    <property type="entry name" value="WH-like_DNA-bd_sf"/>
</dbReference>
<gene>
    <name evidence="5" type="ORF">S03H2_16059</name>
</gene>
<name>X1GY24_9ZZZZ</name>
<comment type="caution">
    <text evidence="5">The sequence shown here is derived from an EMBL/GenBank/DDBJ whole genome shotgun (WGS) entry which is preliminary data.</text>
</comment>
<sequence>MIKIKNNKINLYTKYTNSDKDKFINKKIGENFQNLENQVYKIIKNKIIYHEIKPGERIIDKNIAEELGVSRSMVRQVLTILAKEELLTMVPRNGFYVRKIDKREIEEIYNVRSVLEGYAVKLTVPKISEKKIDQLELIFNKAKKDLGKNKVNGFIKTDEQLHKMLIDDCGNNYLKKIINRYNNQYIFFRVVDLSRIERAEESYFEHYEIFKAVKNRNTELSSKLMEEHIINAKNIILANFDKYMYGKTINIENV</sequence>
<dbReference type="PANTHER" id="PTHR43537">
    <property type="entry name" value="TRANSCRIPTIONAL REGULATOR, GNTR FAMILY"/>
    <property type="match status" value="1"/>
</dbReference>
<dbReference type="InterPro" id="IPR000524">
    <property type="entry name" value="Tscrpt_reg_HTH_GntR"/>
</dbReference>
<reference evidence="5" key="1">
    <citation type="journal article" date="2014" name="Front. Microbiol.">
        <title>High frequency of phylogenetically diverse reductive dehalogenase-homologous genes in deep subseafloor sedimentary metagenomes.</title>
        <authorList>
            <person name="Kawai M."/>
            <person name="Futagami T."/>
            <person name="Toyoda A."/>
            <person name="Takaki Y."/>
            <person name="Nishi S."/>
            <person name="Hori S."/>
            <person name="Arai W."/>
            <person name="Tsubouchi T."/>
            <person name="Morono Y."/>
            <person name="Uchiyama I."/>
            <person name="Ito T."/>
            <person name="Fujiyama A."/>
            <person name="Inagaki F."/>
            <person name="Takami H."/>
        </authorList>
    </citation>
    <scope>NUCLEOTIDE SEQUENCE</scope>
    <source>
        <strain evidence="5">Expedition CK06-06</strain>
    </source>
</reference>
<feature type="domain" description="HTH gntR-type" evidence="4">
    <location>
        <begin position="33"/>
        <end position="100"/>
    </location>
</feature>
<dbReference type="SUPFAM" id="SSF46785">
    <property type="entry name" value="Winged helix' DNA-binding domain"/>
    <property type="match status" value="1"/>
</dbReference>
<dbReference type="SMART" id="SM00345">
    <property type="entry name" value="HTH_GNTR"/>
    <property type="match status" value="1"/>
</dbReference>
<evidence type="ECO:0000313" key="5">
    <source>
        <dbReference type="EMBL" id="GAH37923.1"/>
    </source>
</evidence>
<evidence type="ECO:0000256" key="1">
    <source>
        <dbReference type="ARBA" id="ARBA00023015"/>
    </source>
</evidence>
<dbReference type="AlphaFoldDB" id="X1GY24"/>
<dbReference type="InterPro" id="IPR011711">
    <property type="entry name" value="GntR_C"/>
</dbReference>
<dbReference type="Gene3D" id="1.10.10.10">
    <property type="entry name" value="Winged helix-like DNA-binding domain superfamily/Winged helix DNA-binding domain"/>
    <property type="match status" value="1"/>
</dbReference>
<accession>X1GY24</accession>
<keyword evidence="3" id="KW-0804">Transcription</keyword>
<dbReference type="CDD" id="cd07377">
    <property type="entry name" value="WHTH_GntR"/>
    <property type="match status" value="1"/>
</dbReference>
<organism evidence="5">
    <name type="scientific">marine sediment metagenome</name>
    <dbReference type="NCBI Taxonomy" id="412755"/>
    <lineage>
        <taxon>unclassified sequences</taxon>
        <taxon>metagenomes</taxon>
        <taxon>ecological metagenomes</taxon>
    </lineage>
</organism>
<dbReference type="GO" id="GO:0003677">
    <property type="term" value="F:DNA binding"/>
    <property type="evidence" value="ECO:0007669"/>
    <property type="project" value="UniProtKB-KW"/>
</dbReference>
<dbReference type="SMART" id="SM00895">
    <property type="entry name" value="FCD"/>
    <property type="match status" value="1"/>
</dbReference>
<proteinExistence type="predicted"/>
<dbReference type="Pfam" id="PF00392">
    <property type="entry name" value="GntR"/>
    <property type="match status" value="1"/>
</dbReference>
<dbReference type="EMBL" id="BARU01008185">
    <property type="protein sequence ID" value="GAH37923.1"/>
    <property type="molecule type" value="Genomic_DNA"/>
</dbReference>
<dbReference type="PANTHER" id="PTHR43537:SF24">
    <property type="entry name" value="GLUCONATE OPERON TRANSCRIPTIONAL REPRESSOR"/>
    <property type="match status" value="1"/>
</dbReference>
<evidence type="ECO:0000256" key="3">
    <source>
        <dbReference type="ARBA" id="ARBA00023163"/>
    </source>
</evidence>
<evidence type="ECO:0000259" key="4">
    <source>
        <dbReference type="PROSITE" id="PS50949"/>
    </source>
</evidence>
<dbReference type="Pfam" id="PF07729">
    <property type="entry name" value="FCD"/>
    <property type="match status" value="1"/>
</dbReference>